<proteinExistence type="predicted"/>
<feature type="compositionally biased region" description="Low complexity" evidence="1">
    <location>
        <begin position="37"/>
        <end position="59"/>
    </location>
</feature>
<dbReference type="AlphaFoldDB" id="A0A8I2ZXT0"/>
<organism evidence="2 3">
    <name type="scientific">Verticillium longisporum</name>
    <name type="common">Verticillium dahliae var. longisporum</name>
    <dbReference type="NCBI Taxonomy" id="100787"/>
    <lineage>
        <taxon>Eukaryota</taxon>
        <taxon>Fungi</taxon>
        <taxon>Dikarya</taxon>
        <taxon>Ascomycota</taxon>
        <taxon>Pezizomycotina</taxon>
        <taxon>Sordariomycetes</taxon>
        <taxon>Hypocreomycetidae</taxon>
        <taxon>Glomerellales</taxon>
        <taxon>Plectosphaerellaceae</taxon>
        <taxon>Verticillium</taxon>
    </lineage>
</organism>
<dbReference type="EMBL" id="JAEMWZ010000035">
    <property type="protein sequence ID" value="KAG7141213.1"/>
    <property type="molecule type" value="Genomic_DNA"/>
</dbReference>
<feature type="compositionally biased region" description="Basic and acidic residues" evidence="1">
    <location>
        <begin position="344"/>
        <end position="358"/>
    </location>
</feature>
<feature type="region of interest" description="Disordered" evidence="1">
    <location>
        <begin position="37"/>
        <end position="100"/>
    </location>
</feature>
<dbReference type="OrthoDB" id="5365739at2759"/>
<reference evidence="2" key="1">
    <citation type="journal article" date="2021" name="Mol. Plant Pathol.">
        <title>A 20-kb lineage-specific genomic region tames virulence in pathogenic amphidiploid Verticillium longisporum.</title>
        <authorList>
            <person name="Harting R."/>
            <person name="Starke J."/>
            <person name="Kusch H."/>
            <person name="Poggeler S."/>
            <person name="Maurus I."/>
            <person name="Schluter R."/>
            <person name="Landesfeind M."/>
            <person name="Bulla I."/>
            <person name="Nowrousian M."/>
            <person name="de Jonge R."/>
            <person name="Stahlhut G."/>
            <person name="Hoff K.J."/>
            <person name="Asshauer K.P."/>
            <person name="Thurmer A."/>
            <person name="Stanke M."/>
            <person name="Daniel R."/>
            <person name="Morgenstern B."/>
            <person name="Thomma B.P.H.J."/>
            <person name="Kronstad J.W."/>
            <person name="Braus-Stromeyer S.A."/>
            <person name="Braus G.H."/>
        </authorList>
    </citation>
    <scope>NUCLEOTIDE SEQUENCE</scope>
    <source>
        <strain evidence="2">Vl32</strain>
    </source>
</reference>
<feature type="region of interest" description="Disordered" evidence="1">
    <location>
        <begin position="344"/>
        <end position="371"/>
    </location>
</feature>
<accession>A0A8I2ZXT0</accession>
<protein>
    <submittedName>
        <fullName evidence="2">Uncharacterized protein</fullName>
    </submittedName>
</protein>
<feature type="region of interest" description="Disordered" evidence="1">
    <location>
        <begin position="145"/>
        <end position="209"/>
    </location>
</feature>
<feature type="compositionally biased region" description="Basic residues" evidence="1">
    <location>
        <begin position="174"/>
        <end position="190"/>
    </location>
</feature>
<feature type="compositionally biased region" description="Gly residues" evidence="1">
    <location>
        <begin position="145"/>
        <end position="173"/>
    </location>
</feature>
<feature type="compositionally biased region" description="Basic and acidic residues" evidence="1">
    <location>
        <begin position="192"/>
        <end position="202"/>
    </location>
</feature>
<evidence type="ECO:0000313" key="3">
    <source>
        <dbReference type="Proteomes" id="UP000689129"/>
    </source>
</evidence>
<evidence type="ECO:0000313" key="2">
    <source>
        <dbReference type="EMBL" id="KAG7141213.1"/>
    </source>
</evidence>
<name>A0A8I2ZXT0_VERLO</name>
<feature type="compositionally biased region" description="Low complexity" evidence="1">
    <location>
        <begin position="67"/>
        <end position="85"/>
    </location>
</feature>
<dbReference type="Proteomes" id="UP000689129">
    <property type="component" value="Unassembled WGS sequence"/>
</dbReference>
<comment type="caution">
    <text evidence="2">The sequence shown here is derived from an EMBL/GenBank/DDBJ whole genome shotgun (WGS) entry which is preliminary data.</text>
</comment>
<gene>
    <name evidence="2" type="ORF">HYQ45_002196</name>
</gene>
<evidence type="ECO:0000256" key="1">
    <source>
        <dbReference type="SAM" id="MobiDB-lite"/>
    </source>
</evidence>
<sequence length="402" mass="42763">MHSTLRSATGRTRLEAQRTRDAVASCIRHFSASGFFAEENSSSGSSKQPQQNNNNNNKPVDGRSRSRAAASEISSLLRGTSASSGARGGRGGLDDARTFRGRGVERKMPLNVIGLRSVPREGGAGIVQVPAGFGGRGGGAARGSFRGRGGFGRRGGRGGAGFGGRGGGAGMRGRGGRGGRRGRGRGRGGRGRGGDRAGGDRDVESDDMMDQRSLDRYFVPATAEEQAYADGLQFGEASSFRPDAVTLDSLTGWGPAVAGDGERGKVETVMQNLRILGGAQGFEPRHLGVPEWTARKLAKTDNAMHFFNTKEERAHFVARQPDFKIEGAEEAVRKVILERAVKGEHEKPQYSEGKKPVDLARNAHLKDPTYREKDVETFEAKVKQLIASKKGSAGQQGKKAQA</sequence>